<protein>
    <submittedName>
        <fullName evidence="1">Uncharacterized protein</fullName>
    </submittedName>
</protein>
<evidence type="ECO:0000313" key="2">
    <source>
        <dbReference type="Proteomes" id="UP001187531"/>
    </source>
</evidence>
<gene>
    <name evidence="1" type="ORF">QYM36_003009</name>
</gene>
<reference evidence="1" key="1">
    <citation type="submission" date="2023-07" db="EMBL/GenBank/DDBJ databases">
        <title>Chromosome-level genome assembly of Artemia franciscana.</title>
        <authorList>
            <person name="Jo E."/>
        </authorList>
    </citation>
    <scope>NUCLEOTIDE SEQUENCE</scope>
    <source>
        <tissue evidence="1">Whole body</tissue>
    </source>
</reference>
<dbReference type="AlphaFoldDB" id="A0AA88IJ89"/>
<proteinExistence type="predicted"/>
<keyword evidence="2" id="KW-1185">Reference proteome</keyword>
<sequence>MVGHLTTCTDFVATDSRKTGKRNRSEFRENVSDEEDDETVKEEFFGKKLRCTKDKVKQLILDYVTTDI</sequence>
<accession>A0AA88IJ89</accession>
<evidence type="ECO:0000313" key="1">
    <source>
        <dbReference type="EMBL" id="KAK2722677.1"/>
    </source>
</evidence>
<name>A0AA88IJ89_ARTSF</name>
<comment type="caution">
    <text evidence="1">The sequence shown here is derived from an EMBL/GenBank/DDBJ whole genome shotgun (WGS) entry which is preliminary data.</text>
</comment>
<dbReference type="Proteomes" id="UP001187531">
    <property type="component" value="Unassembled WGS sequence"/>
</dbReference>
<organism evidence="1 2">
    <name type="scientific">Artemia franciscana</name>
    <name type="common">Brine shrimp</name>
    <name type="synonym">Artemia sanfranciscana</name>
    <dbReference type="NCBI Taxonomy" id="6661"/>
    <lineage>
        <taxon>Eukaryota</taxon>
        <taxon>Metazoa</taxon>
        <taxon>Ecdysozoa</taxon>
        <taxon>Arthropoda</taxon>
        <taxon>Crustacea</taxon>
        <taxon>Branchiopoda</taxon>
        <taxon>Anostraca</taxon>
        <taxon>Artemiidae</taxon>
        <taxon>Artemia</taxon>
    </lineage>
</organism>
<dbReference type="EMBL" id="JAVRJZ010000005">
    <property type="protein sequence ID" value="KAK2722677.1"/>
    <property type="molecule type" value="Genomic_DNA"/>
</dbReference>